<dbReference type="Proteomes" id="UP001056756">
    <property type="component" value="Chromosome"/>
</dbReference>
<dbReference type="PROSITE" id="PS50932">
    <property type="entry name" value="HTH_LACI_2"/>
    <property type="match status" value="1"/>
</dbReference>
<proteinExistence type="predicted"/>
<evidence type="ECO:0000256" key="3">
    <source>
        <dbReference type="ARBA" id="ARBA00023163"/>
    </source>
</evidence>
<dbReference type="KEGG" id="plig:NAG76_12550"/>
<dbReference type="PANTHER" id="PTHR30146">
    <property type="entry name" value="LACI-RELATED TRANSCRIPTIONAL REPRESSOR"/>
    <property type="match status" value="1"/>
</dbReference>
<dbReference type="Pfam" id="PF13377">
    <property type="entry name" value="Peripla_BP_3"/>
    <property type="match status" value="1"/>
</dbReference>
<dbReference type="InterPro" id="IPR046335">
    <property type="entry name" value="LacI/GalR-like_sensor"/>
</dbReference>
<dbReference type="Gene3D" id="1.10.260.40">
    <property type="entry name" value="lambda repressor-like DNA-binding domains"/>
    <property type="match status" value="1"/>
</dbReference>
<dbReference type="SUPFAM" id="SSF53822">
    <property type="entry name" value="Periplasmic binding protein-like I"/>
    <property type="match status" value="1"/>
</dbReference>
<name>A0A9J6Z9H4_9BACL</name>
<dbReference type="InterPro" id="IPR010982">
    <property type="entry name" value="Lambda_DNA-bd_dom_sf"/>
</dbReference>
<keyword evidence="3" id="KW-0804">Transcription</keyword>
<dbReference type="AlphaFoldDB" id="A0A9J6Z9H4"/>
<feature type="domain" description="HTH lacI-type" evidence="4">
    <location>
        <begin position="1"/>
        <end position="55"/>
    </location>
</feature>
<evidence type="ECO:0000259" key="4">
    <source>
        <dbReference type="PROSITE" id="PS50932"/>
    </source>
</evidence>
<evidence type="ECO:0000256" key="1">
    <source>
        <dbReference type="ARBA" id="ARBA00023015"/>
    </source>
</evidence>
<keyword evidence="2" id="KW-0238">DNA-binding</keyword>
<gene>
    <name evidence="5" type="ORF">NAG76_12550</name>
</gene>
<dbReference type="GO" id="GO:0000976">
    <property type="term" value="F:transcription cis-regulatory region binding"/>
    <property type="evidence" value="ECO:0007669"/>
    <property type="project" value="TreeGrafter"/>
</dbReference>
<keyword evidence="1" id="KW-0805">Transcription regulation</keyword>
<dbReference type="PRINTS" id="PR00036">
    <property type="entry name" value="HTHLACI"/>
</dbReference>
<evidence type="ECO:0000313" key="5">
    <source>
        <dbReference type="EMBL" id="URN92683.1"/>
    </source>
</evidence>
<dbReference type="GO" id="GO:0003700">
    <property type="term" value="F:DNA-binding transcription factor activity"/>
    <property type="evidence" value="ECO:0007669"/>
    <property type="project" value="TreeGrafter"/>
</dbReference>
<reference evidence="5" key="1">
    <citation type="submission" date="2022-05" db="EMBL/GenBank/DDBJ databases">
        <title>Novel bacterial taxa in a minimal lignocellulolytic consortium and its capacity to transform plastics disclosed by genome-resolved metagenomics.</title>
        <authorList>
            <person name="Rodriguez C.A.D."/>
            <person name="Diaz-Garcia L."/>
            <person name="Herrera K."/>
            <person name="Tarazona N.A."/>
            <person name="Sproer C."/>
            <person name="Overmann J."/>
            <person name="Jimenez D.J."/>
        </authorList>
    </citation>
    <scope>NUCLEOTIDE SEQUENCE</scope>
    <source>
        <strain evidence="5">MAG5</strain>
    </source>
</reference>
<dbReference type="CDD" id="cd06267">
    <property type="entry name" value="PBP1_LacI_sugar_binding-like"/>
    <property type="match status" value="1"/>
</dbReference>
<dbReference type="InterPro" id="IPR028082">
    <property type="entry name" value="Peripla_BP_I"/>
</dbReference>
<protein>
    <submittedName>
        <fullName evidence="5">LacI family transcriptional regulator</fullName>
    </submittedName>
</protein>
<dbReference type="SUPFAM" id="SSF47413">
    <property type="entry name" value="lambda repressor-like DNA-binding domains"/>
    <property type="match status" value="1"/>
</dbReference>
<dbReference type="PANTHER" id="PTHR30146:SF109">
    <property type="entry name" value="HTH-TYPE TRANSCRIPTIONAL REGULATOR GALS"/>
    <property type="match status" value="1"/>
</dbReference>
<dbReference type="InterPro" id="IPR000843">
    <property type="entry name" value="HTH_LacI"/>
</dbReference>
<accession>A0A9J6Z9H4</accession>
<dbReference type="EMBL" id="CP097899">
    <property type="protein sequence ID" value="URN92683.1"/>
    <property type="molecule type" value="Genomic_DNA"/>
</dbReference>
<evidence type="ECO:0000313" key="6">
    <source>
        <dbReference type="Proteomes" id="UP001056756"/>
    </source>
</evidence>
<dbReference type="CDD" id="cd01392">
    <property type="entry name" value="HTH_LacI"/>
    <property type="match status" value="1"/>
</dbReference>
<dbReference type="SMART" id="SM00354">
    <property type="entry name" value="HTH_LACI"/>
    <property type="match status" value="1"/>
</dbReference>
<dbReference type="Pfam" id="PF00356">
    <property type="entry name" value="LacI"/>
    <property type="match status" value="1"/>
</dbReference>
<organism evidence="5 6">
    <name type="scientific">Candidatus Pristimantibacillus lignocellulolyticus</name>
    <dbReference type="NCBI Taxonomy" id="2994561"/>
    <lineage>
        <taxon>Bacteria</taxon>
        <taxon>Bacillati</taxon>
        <taxon>Bacillota</taxon>
        <taxon>Bacilli</taxon>
        <taxon>Bacillales</taxon>
        <taxon>Paenibacillaceae</taxon>
        <taxon>Candidatus Pristimantibacillus</taxon>
    </lineage>
</organism>
<dbReference type="Gene3D" id="3.40.50.2300">
    <property type="match status" value="2"/>
</dbReference>
<evidence type="ECO:0000256" key="2">
    <source>
        <dbReference type="ARBA" id="ARBA00023125"/>
    </source>
</evidence>
<sequence>MSRKDVAKLAGVSEATVSRVMNNVSPIKQETRDKVMKAAEQLGYELNALAQQLARQKSGNIGVVLPYVPKVHLFSTYYFSEILSGIAEVARRANVDLLMLFQETSDKKDYSRLFRSKKIDSCIILGATDTEDERDALQDLEDNHFPFVIINQKFNEKQYAFVDGDHERGSYEAVNHLLDRGSEKIAFLNGPTQFSNSVDRHNGYIRALTERGISMDPRWLFEGNYSRKSGIVAATSLAVLIKEGHIDGIFAANDRMAIGVMDGLTNYGLEAGKDYRIIGYDDSDGSRIVSPKLSSVAVPFYEMGVQAASMLLEPTNDQEQSNSRILPVKLVVRQSS</sequence>